<evidence type="ECO:0000259" key="2">
    <source>
        <dbReference type="Pfam" id="PF21307"/>
    </source>
</evidence>
<dbReference type="GO" id="GO:0005975">
    <property type="term" value="P:carbohydrate metabolic process"/>
    <property type="evidence" value="ECO:0007669"/>
    <property type="project" value="InterPro"/>
</dbReference>
<dbReference type="InterPro" id="IPR054363">
    <property type="entry name" value="GH95_cat"/>
</dbReference>
<gene>
    <name evidence="4" type="ORF">C7383_11397</name>
</gene>
<dbReference type="PANTHER" id="PTHR31084">
    <property type="entry name" value="ALPHA-L-FUCOSIDASE 2"/>
    <property type="match status" value="1"/>
</dbReference>
<protein>
    <submittedName>
        <fullName evidence="4">Alpha-L-fucosidase 2</fullName>
    </submittedName>
</protein>
<reference evidence="4 5" key="1">
    <citation type="submission" date="2018-05" db="EMBL/GenBank/DDBJ databases">
        <authorList>
            <person name="Goeker M."/>
            <person name="Huntemann M."/>
            <person name="Clum A."/>
            <person name="Pillay M."/>
            <person name="Palaniappan K."/>
            <person name="Varghese N."/>
            <person name="Mikhailova N."/>
            <person name="Stamatis D."/>
            <person name="Reddy T."/>
            <person name="Daum C."/>
            <person name="Shapiro N."/>
            <person name="Ivanova N."/>
            <person name="Kyrpides N."/>
            <person name="Woyke T."/>
        </authorList>
    </citation>
    <scope>NUCLEOTIDE SEQUENCE [LARGE SCALE GENOMIC DNA]</scope>
    <source>
        <strain evidence="4 5">DSM 26524</strain>
    </source>
</reference>
<name>A0AB73T0C4_9FIRM</name>
<dbReference type="GO" id="GO:0004560">
    <property type="term" value="F:alpha-L-fucosidase activity"/>
    <property type="evidence" value="ECO:0007669"/>
    <property type="project" value="InterPro"/>
</dbReference>
<feature type="domain" description="Alpha fucosidase A-like C-terminal" evidence="2">
    <location>
        <begin position="698"/>
        <end position="765"/>
    </location>
</feature>
<dbReference type="Gene3D" id="1.50.10.10">
    <property type="match status" value="1"/>
</dbReference>
<sequence>MENKLWYERPAAVFTDALPFGNGSFGGMAYGGTAEDKITLNQDTLWSGTGTRQERQIQKETLQRARELIFRGDYREADDFIRDHMLGFYNESYMPLGTLLLEYEGIDNTSTESYRRILDLEQAVITTSFADRGRRIERQLFASFPQNAVFWKITCKGQGGISLRMYLDSKLRHKCMADGEAYWMEGEAPSHVEPNYVECPDAVLYEEGKKGIHFVCSVRLLHTDGRVRLDSGGIHIRDASEAEICIVCENGYQGYGKELESDFSILRGRVQKREKSILESGFEKAKRLHIQDYSRLYKRVVLDLEEGAFSGCPTDVRLAKFREGEKDPAFSALYFNYGRYLLISSSRKGGQPANLQGLWNEELRPAWSSNYTLNINTQMNYWMAEESGLWECLEPYMDLVRDLSVQGTITAREQFHCRGWAACHNTDLWRQTSPVAGEAKFAYWPMGGVWLCAQLYTHFMYSRDLEYLRECAYPLLRGAALFCLDWLVEGKDKKLHTCPSTSPENAFRDKKGRVCSATYSSALDISLIRELFEHMLYIREVLCLEDEIMERIEKALPRLPEYKTGADGCLQEWQEDYEETEKGHRHFSLLYGLYPGELITDSRNSELTEAAEKLLEKRTSNGSGQTGWSCAWLISLYARLGDGQNAYRYLERLIRISPYLNLFAYHPPLGAGFEGESDVFQIDGNLGAPAGIMEMLLQSQGGVIRLLPALPDEWESGRVSGLCAQGNFRADITWEKGRLKEAVICSEAGSPLKLKYREHVMILDDAGRPADPCVLEKGTVPGSSYKVFVV</sequence>
<feature type="domain" description="Glycosyl hydrolase family 95 N-terminal" evidence="1">
    <location>
        <begin position="5"/>
        <end position="254"/>
    </location>
</feature>
<dbReference type="AlphaFoldDB" id="A0AB73T0C4"/>
<dbReference type="Gene3D" id="2.60.40.1180">
    <property type="entry name" value="Golgi alpha-mannosidase II"/>
    <property type="match status" value="1"/>
</dbReference>
<dbReference type="InterPro" id="IPR008928">
    <property type="entry name" value="6-hairpin_glycosidase_sf"/>
</dbReference>
<feature type="domain" description="Glycosyl hydrolase family 95 catalytic" evidence="3">
    <location>
        <begin position="282"/>
        <end position="696"/>
    </location>
</feature>
<dbReference type="InterPro" id="IPR016518">
    <property type="entry name" value="Alpha-L-fucosidase"/>
</dbReference>
<evidence type="ECO:0000259" key="3">
    <source>
        <dbReference type="Pfam" id="PF22124"/>
    </source>
</evidence>
<organism evidence="4 5">
    <name type="scientific">Murimonas intestini</name>
    <dbReference type="NCBI Taxonomy" id="1337051"/>
    <lineage>
        <taxon>Bacteria</taxon>
        <taxon>Bacillati</taxon>
        <taxon>Bacillota</taxon>
        <taxon>Clostridia</taxon>
        <taxon>Lachnospirales</taxon>
        <taxon>Lachnospiraceae</taxon>
        <taxon>Murimonas</taxon>
    </lineage>
</organism>
<dbReference type="InterPro" id="IPR013780">
    <property type="entry name" value="Glyco_hydro_b"/>
</dbReference>
<dbReference type="Pfam" id="PF14498">
    <property type="entry name" value="Glyco_hyd_65N_2"/>
    <property type="match status" value="1"/>
</dbReference>
<evidence type="ECO:0000313" key="5">
    <source>
        <dbReference type="Proteomes" id="UP000245412"/>
    </source>
</evidence>
<dbReference type="EMBL" id="QGGY01000013">
    <property type="protein sequence ID" value="PWJ73311.1"/>
    <property type="molecule type" value="Genomic_DNA"/>
</dbReference>
<dbReference type="InterPro" id="IPR027414">
    <property type="entry name" value="GH95_N_dom"/>
</dbReference>
<evidence type="ECO:0000259" key="1">
    <source>
        <dbReference type="Pfam" id="PF14498"/>
    </source>
</evidence>
<dbReference type="SUPFAM" id="SSF48208">
    <property type="entry name" value="Six-hairpin glycosidases"/>
    <property type="match status" value="1"/>
</dbReference>
<dbReference type="InterPro" id="IPR012341">
    <property type="entry name" value="6hp_glycosidase-like_sf"/>
</dbReference>
<dbReference type="PIRSF" id="PIRSF007663">
    <property type="entry name" value="UCP007663"/>
    <property type="match status" value="1"/>
</dbReference>
<comment type="caution">
    <text evidence="4">The sequence shown here is derived from an EMBL/GenBank/DDBJ whole genome shotgun (WGS) entry which is preliminary data.</text>
</comment>
<dbReference type="Pfam" id="PF21307">
    <property type="entry name" value="Glyco_hydro_95_C"/>
    <property type="match status" value="1"/>
</dbReference>
<keyword evidence="5" id="KW-1185">Reference proteome</keyword>
<accession>A0AB73T0C4</accession>
<dbReference type="InterPro" id="IPR049053">
    <property type="entry name" value="AFCA-like_C"/>
</dbReference>
<dbReference type="PANTHER" id="PTHR31084:SF0">
    <property type="entry name" value="ALPHA-L-FUCOSIDASE 2"/>
    <property type="match status" value="1"/>
</dbReference>
<dbReference type="Proteomes" id="UP000245412">
    <property type="component" value="Unassembled WGS sequence"/>
</dbReference>
<evidence type="ECO:0000313" key="4">
    <source>
        <dbReference type="EMBL" id="PWJ73311.1"/>
    </source>
</evidence>
<dbReference type="RefSeq" id="WP_257497812.1">
    <property type="nucleotide sequence ID" value="NZ_JANKBI010000022.1"/>
</dbReference>
<proteinExistence type="predicted"/>
<dbReference type="Pfam" id="PF22124">
    <property type="entry name" value="Glyco_hydro_95_cat"/>
    <property type="match status" value="1"/>
</dbReference>
<dbReference type="Gene3D" id="2.70.98.50">
    <property type="entry name" value="putative glycoside hydrolase family protein from bacillus halodurans"/>
    <property type="match status" value="1"/>
</dbReference>